<name>A0ABN8H0C6_9BACL</name>
<accession>A0ABN8H0C6</accession>
<gene>
    <name evidence="2" type="ORF">PAECIP111892_05199</name>
</gene>
<evidence type="ECO:0000259" key="1">
    <source>
        <dbReference type="PROSITE" id="PS51186"/>
    </source>
</evidence>
<evidence type="ECO:0000313" key="3">
    <source>
        <dbReference type="Proteomes" id="UP000838324"/>
    </source>
</evidence>
<sequence>MIKEFVIRNVRDGEEEKLEKFGFVLKMLFLYHGDLDKRNMFLAVKDEEVVAVAHLMLHDTFDAEGHDEDQGFVRYLTSEINFADQDEDEEIKDALLDAMIVRAKEIKAQHPEKRIVIAQYTDTDDLPELSYYLKRGFTVYDTIAVFKYDLSRVIPQYPLPEGVQIRPYVLDNNEAREQYHQAELASFDGVAWSMNQLAWMQGAEEMTNFCAFSGDQFLGNTSTWRIAEGHSATENVFVIPGWQKQGIARNLLCTALEYLKDQGKTIATLGTHGTNKKAIRLYTQIGYELEGFRLTLGYAID</sequence>
<dbReference type="CDD" id="cd04301">
    <property type="entry name" value="NAT_SF"/>
    <property type="match status" value="1"/>
</dbReference>
<dbReference type="InterPro" id="IPR000182">
    <property type="entry name" value="GNAT_dom"/>
</dbReference>
<protein>
    <recommendedName>
        <fullName evidence="1">N-acetyltransferase domain-containing protein</fullName>
    </recommendedName>
</protein>
<dbReference type="SUPFAM" id="SSF55729">
    <property type="entry name" value="Acyl-CoA N-acyltransferases (Nat)"/>
    <property type="match status" value="1"/>
</dbReference>
<dbReference type="PROSITE" id="PS51186">
    <property type="entry name" value="GNAT"/>
    <property type="match status" value="1"/>
</dbReference>
<dbReference type="Gene3D" id="3.40.630.30">
    <property type="match status" value="1"/>
</dbReference>
<dbReference type="Proteomes" id="UP000838324">
    <property type="component" value="Unassembled WGS sequence"/>
</dbReference>
<comment type="caution">
    <text evidence="2">The sequence shown here is derived from an EMBL/GenBank/DDBJ whole genome shotgun (WGS) entry which is preliminary data.</text>
</comment>
<keyword evidence="3" id="KW-1185">Reference proteome</keyword>
<feature type="domain" description="N-acetyltransferase" evidence="1">
    <location>
        <begin position="163"/>
        <end position="301"/>
    </location>
</feature>
<evidence type="ECO:0000313" key="2">
    <source>
        <dbReference type="EMBL" id="CAH1222761.1"/>
    </source>
</evidence>
<dbReference type="RefSeq" id="WP_236337072.1">
    <property type="nucleotide sequence ID" value="NZ_CAKMMG010000012.1"/>
</dbReference>
<proteinExistence type="predicted"/>
<dbReference type="InterPro" id="IPR016181">
    <property type="entry name" value="Acyl_CoA_acyltransferase"/>
</dbReference>
<organism evidence="2 3">
    <name type="scientific">Paenibacillus auburnensis</name>
    <dbReference type="NCBI Taxonomy" id="2905649"/>
    <lineage>
        <taxon>Bacteria</taxon>
        <taxon>Bacillati</taxon>
        <taxon>Bacillota</taxon>
        <taxon>Bacilli</taxon>
        <taxon>Bacillales</taxon>
        <taxon>Paenibacillaceae</taxon>
        <taxon>Paenibacillus</taxon>
    </lineage>
</organism>
<dbReference type="Pfam" id="PF00583">
    <property type="entry name" value="Acetyltransf_1"/>
    <property type="match status" value="1"/>
</dbReference>
<reference evidence="2" key="1">
    <citation type="submission" date="2022-01" db="EMBL/GenBank/DDBJ databases">
        <authorList>
            <person name="Criscuolo A."/>
        </authorList>
    </citation>
    <scope>NUCLEOTIDE SEQUENCE</scope>
    <source>
        <strain evidence="2">CIP111892</strain>
    </source>
</reference>
<dbReference type="EMBL" id="CAKMMG010000012">
    <property type="protein sequence ID" value="CAH1222761.1"/>
    <property type="molecule type" value="Genomic_DNA"/>
</dbReference>